<accession>A0A5C6VKZ7</accession>
<feature type="transmembrane region" description="Helical" evidence="1">
    <location>
        <begin position="107"/>
        <end position="126"/>
    </location>
</feature>
<keyword evidence="1" id="KW-0472">Membrane</keyword>
<dbReference type="InterPro" id="IPR048147">
    <property type="entry name" value="CBO0543-like"/>
</dbReference>
<keyword evidence="3" id="KW-1185">Reference proteome</keyword>
<gene>
    <name evidence="2" type="ORF">FS935_20040</name>
</gene>
<dbReference type="OrthoDB" id="1679483at2"/>
<evidence type="ECO:0000313" key="3">
    <source>
        <dbReference type="Proteomes" id="UP000321363"/>
    </source>
</evidence>
<feature type="transmembrane region" description="Helical" evidence="1">
    <location>
        <begin position="73"/>
        <end position="95"/>
    </location>
</feature>
<dbReference type="RefSeq" id="WP_146950427.1">
    <property type="nucleotide sequence ID" value="NZ_VOQF01000017.1"/>
</dbReference>
<dbReference type="Proteomes" id="UP000321363">
    <property type="component" value="Unassembled WGS sequence"/>
</dbReference>
<evidence type="ECO:0000313" key="2">
    <source>
        <dbReference type="EMBL" id="TXC85659.1"/>
    </source>
</evidence>
<protein>
    <submittedName>
        <fullName evidence="2">Uncharacterized protein</fullName>
    </submittedName>
</protein>
<dbReference type="NCBIfam" id="NF041644">
    <property type="entry name" value="CBO0543_fam"/>
    <property type="match status" value="1"/>
</dbReference>
<keyword evidence="1" id="KW-1133">Transmembrane helix</keyword>
<reference evidence="2 3" key="1">
    <citation type="journal article" date="2005" name="Int. J. Syst. Evol. Microbiol.">
        <title>Bacillus litoralis sp. nov., isolated from a tidal flat of the Yellow Sea in Korea.</title>
        <authorList>
            <person name="Yoon J.H."/>
            <person name="Oh T.K."/>
        </authorList>
    </citation>
    <scope>NUCLEOTIDE SEQUENCE [LARGE SCALE GENOMIC DNA]</scope>
    <source>
        <strain evidence="2 3">SW-211</strain>
    </source>
</reference>
<feature type="transmembrane region" description="Helical" evidence="1">
    <location>
        <begin position="164"/>
        <end position="183"/>
    </location>
</feature>
<comment type="caution">
    <text evidence="2">The sequence shown here is derived from an EMBL/GenBank/DDBJ whole genome shotgun (WGS) entry which is preliminary data.</text>
</comment>
<feature type="transmembrane region" description="Helical" evidence="1">
    <location>
        <begin position="133"/>
        <end position="152"/>
    </location>
</feature>
<evidence type="ECO:0000256" key="1">
    <source>
        <dbReference type="SAM" id="Phobius"/>
    </source>
</evidence>
<dbReference type="AlphaFoldDB" id="A0A5C6VKZ7"/>
<dbReference type="EMBL" id="VOQF01000017">
    <property type="protein sequence ID" value="TXC85659.1"/>
    <property type="molecule type" value="Genomic_DNA"/>
</dbReference>
<name>A0A5C6VKZ7_9BACI</name>
<keyword evidence="1" id="KW-0812">Transmembrane</keyword>
<proteinExistence type="predicted"/>
<organism evidence="2 3">
    <name type="scientific">Metabacillus litoralis</name>
    <dbReference type="NCBI Taxonomy" id="152268"/>
    <lineage>
        <taxon>Bacteria</taxon>
        <taxon>Bacillati</taxon>
        <taxon>Bacillota</taxon>
        <taxon>Bacilli</taxon>
        <taxon>Bacillales</taxon>
        <taxon>Bacillaceae</taxon>
        <taxon>Metabacillus</taxon>
    </lineage>
</organism>
<sequence>MFELFNLYTLNSLPIDHLIEVEKTYFESLNQYWENHNYLTARWWFLVILSVLAPITWWKFIDKKRLIEITSFGLFYGVSAIILDSIGSNAMVWTYPVRLTPYLIPQLYPYDVGIVIVPFMYVYQRFGDKASKFLIANGILSAFLAFIAEPVMEMLNIYQEITWRNIYSFPIYWLLGVICWLIIKRFKKIELNYK</sequence>
<feature type="transmembrane region" description="Helical" evidence="1">
    <location>
        <begin position="43"/>
        <end position="61"/>
    </location>
</feature>